<keyword evidence="9" id="KW-1185">Reference proteome</keyword>
<dbReference type="InterPro" id="IPR050131">
    <property type="entry name" value="Peptidase_S8_subtilisin-like"/>
</dbReference>
<dbReference type="InterPro" id="IPR000209">
    <property type="entry name" value="Peptidase_S8/S53_dom"/>
</dbReference>
<evidence type="ECO:0000256" key="4">
    <source>
        <dbReference type="ARBA" id="ARBA00022825"/>
    </source>
</evidence>
<evidence type="ECO:0000313" key="9">
    <source>
        <dbReference type="Proteomes" id="UP000265715"/>
    </source>
</evidence>
<evidence type="ECO:0000256" key="5">
    <source>
        <dbReference type="PROSITE-ProRule" id="PRU01240"/>
    </source>
</evidence>
<dbReference type="Pfam" id="PF00082">
    <property type="entry name" value="Peptidase_S8"/>
    <property type="match status" value="1"/>
</dbReference>
<comment type="similarity">
    <text evidence="1 5">Belongs to the peptidase S8 family.</text>
</comment>
<comment type="caution">
    <text evidence="8">The sequence shown here is derived from an EMBL/GenBank/DDBJ whole genome shotgun (WGS) entry which is preliminary data.</text>
</comment>
<name>A0A399ECB6_9DEIN</name>
<dbReference type="PANTHER" id="PTHR43806:SF11">
    <property type="entry name" value="CEREVISIN-RELATED"/>
    <property type="match status" value="1"/>
</dbReference>
<evidence type="ECO:0000256" key="1">
    <source>
        <dbReference type="ARBA" id="ARBA00011073"/>
    </source>
</evidence>
<sequence length="588" mass="60733">MFPNVGTKGTGEPVVQPAERRKSVPDGPWLFPLIFTVGSSTFRPLWAVAGLAAVVLAGCGQPVAQTQAEFTAVPAQLPVSGGEVSFFWQAEGAGEVTVTSEPALPGFPLTTRDRSFSVKVRGNPTTAAKTYRFTLELATPQGRAVKTQSVTVEPQASVSCPSSSRPAARAALAAPEPLRPAGLGRFDRPYASGRLLVFSQSDSRLQKLGAVRLEGGWGVVRVPQGQEAAKARALVEQGLADYAQPEYLYEAALAAVPPANRQYPAQDELFAQMRLEQAWKGLSAGCERPVVAVADTGFFTDRPDLAPNLTPQSSWLDVVGASLEAPQPRQGAVAPHGGDSHGTAVAGVIAATTNDGSMLAGVSYNLAQVLPIKIFDAQGRTGTLQIAQALEYAAGRTEIGGRAFTNPTPAQVVNLSLAGQAFDPYLESVLAKVSAQGLVVVAASGNSGSASVGYPASSPYVLAVGATDAQGQRAVWGNGFGSNYGPELDFVAPGTAVPSYGGQAADGVGNAYGTSMSAAFVSATVALHLYQNQRQHGTFHPEGAGSATLEAVRSCLRSAAQLSAPSPETGHGLIDVSKVIDPANPACN</sequence>
<dbReference type="PROSITE" id="PS51892">
    <property type="entry name" value="SUBTILASE"/>
    <property type="match status" value="1"/>
</dbReference>
<feature type="domain" description="Peptidase S8/S53" evidence="7">
    <location>
        <begin position="289"/>
        <end position="560"/>
    </location>
</feature>
<protein>
    <submittedName>
        <fullName evidence="8">Thermophilic serine proteinase</fullName>
        <ecNumber evidence="8">3.4.21.-</ecNumber>
    </submittedName>
</protein>
<keyword evidence="4 5" id="KW-0720">Serine protease</keyword>
<dbReference type="InterPro" id="IPR036852">
    <property type="entry name" value="Peptidase_S8/S53_dom_sf"/>
</dbReference>
<dbReference type="InterPro" id="IPR015500">
    <property type="entry name" value="Peptidase_S8_subtilisin-rel"/>
</dbReference>
<dbReference type="EC" id="3.4.21.-" evidence="8"/>
<dbReference type="Gene3D" id="3.40.50.200">
    <property type="entry name" value="Peptidase S8/S53 domain"/>
    <property type="match status" value="1"/>
</dbReference>
<dbReference type="PRINTS" id="PR00723">
    <property type="entry name" value="SUBTILISIN"/>
</dbReference>
<reference evidence="8 9" key="1">
    <citation type="submission" date="2018-08" db="EMBL/GenBank/DDBJ databases">
        <title>Meiothermus terrae DSM 26712 genome sequencing project.</title>
        <authorList>
            <person name="Da Costa M.S."/>
            <person name="Albuquerque L."/>
            <person name="Raposo P."/>
            <person name="Froufe H.J.C."/>
            <person name="Barroso C.S."/>
            <person name="Egas C."/>
        </authorList>
    </citation>
    <scope>NUCLEOTIDE SEQUENCE [LARGE SCALE GENOMIC DNA]</scope>
    <source>
        <strain evidence="8 9">DSM 26712</strain>
    </source>
</reference>
<accession>A0A399ECB6</accession>
<dbReference type="Proteomes" id="UP000265715">
    <property type="component" value="Unassembled WGS sequence"/>
</dbReference>
<feature type="active site" description="Charge relay system" evidence="5">
    <location>
        <position position="515"/>
    </location>
</feature>
<dbReference type="PANTHER" id="PTHR43806">
    <property type="entry name" value="PEPTIDASE S8"/>
    <property type="match status" value="1"/>
</dbReference>
<dbReference type="PROSITE" id="PS00137">
    <property type="entry name" value="SUBTILASE_HIS"/>
    <property type="match status" value="1"/>
</dbReference>
<evidence type="ECO:0000256" key="2">
    <source>
        <dbReference type="ARBA" id="ARBA00022670"/>
    </source>
</evidence>
<feature type="region of interest" description="Disordered" evidence="6">
    <location>
        <begin position="1"/>
        <end position="22"/>
    </location>
</feature>
<evidence type="ECO:0000256" key="6">
    <source>
        <dbReference type="SAM" id="MobiDB-lite"/>
    </source>
</evidence>
<evidence type="ECO:0000313" key="8">
    <source>
        <dbReference type="EMBL" id="RIH82317.1"/>
    </source>
</evidence>
<dbReference type="GO" id="GO:0006508">
    <property type="term" value="P:proteolysis"/>
    <property type="evidence" value="ECO:0007669"/>
    <property type="project" value="UniProtKB-KW"/>
</dbReference>
<proteinExistence type="inferred from homology"/>
<dbReference type="AlphaFoldDB" id="A0A399ECB6"/>
<dbReference type="EMBL" id="QXDL01000126">
    <property type="protein sequence ID" value="RIH82317.1"/>
    <property type="molecule type" value="Genomic_DNA"/>
</dbReference>
<keyword evidence="3 5" id="KW-0378">Hydrolase</keyword>
<evidence type="ECO:0000256" key="3">
    <source>
        <dbReference type="ARBA" id="ARBA00022801"/>
    </source>
</evidence>
<dbReference type="GO" id="GO:0004252">
    <property type="term" value="F:serine-type endopeptidase activity"/>
    <property type="evidence" value="ECO:0007669"/>
    <property type="project" value="UniProtKB-UniRule"/>
</dbReference>
<feature type="active site" description="Charge relay system" evidence="5">
    <location>
        <position position="341"/>
    </location>
</feature>
<evidence type="ECO:0000259" key="7">
    <source>
        <dbReference type="Pfam" id="PF00082"/>
    </source>
</evidence>
<feature type="active site" description="Charge relay system" evidence="5">
    <location>
        <position position="295"/>
    </location>
</feature>
<dbReference type="InterPro" id="IPR022398">
    <property type="entry name" value="Peptidase_S8_His-AS"/>
</dbReference>
<keyword evidence="2 5" id="KW-0645">Protease</keyword>
<organism evidence="8 9">
    <name type="scientific">Calidithermus terrae</name>
    <dbReference type="NCBI Taxonomy" id="1408545"/>
    <lineage>
        <taxon>Bacteria</taxon>
        <taxon>Thermotogati</taxon>
        <taxon>Deinococcota</taxon>
        <taxon>Deinococci</taxon>
        <taxon>Thermales</taxon>
        <taxon>Thermaceae</taxon>
        <taxon>Calidithermus</taxon>
    </lineage>
</organism>
<dbReference type="SUPFAM" id="SSF52743">
    <property type="entry name" value="Subtilisin-like"/>
    <property type="match status" value="1"/>
</dbReference>
<gene>
    <name evidence="8" type="ORF">Mterra_02718</name>
</gene>